<keyword evidence="1" id="KW-1133">Transmembrane helix</keyword>
<dbReference type="EMBL" id="MFEK01000016">
    <property type="protein sequence ID" value="OGE77904.1"/>
    <property type="molecule type" value="Genomic_DNA"/>
</dbReference>
<comment type="caution">
    <text evidence="4">The sequence shown here is derived from an EMBL/GenBank/DDBJ whole genome shotgun (WGS) entry which is preliminary data.</text>
</comment>
<dbReference type="AlphaFoldDB" id="A0A1F5NK35"/>
<protein>
    <recommendedName>
        <fullName evidence="6">UDP-N-acetylmuramyl-tripeptide synthetase</fullName>
    </recommendedName>
</protein>
<evidence type="ECO:0000313" key="4">
    <source>
        <dbReference type="EMBL" id="OGE77904.1"/>
    </source>
</evidence>
<dbReference type="GO" id="GO:0005524">
    <property type="term" value="F:ATP binding"/>
    <property type="evidence" value="ECO:0007669"/>
    <property type="project" value="InterPro"/>
</dbReference>
<dbReference type="InterPro" id="IPR036565">
    <property type="entry name" value="Mur-like_cat_sf"/>
</dbReference>
<evidence type="ECO:0008006" key="6">
    <source>
        <dbReference type="Google" id="ProtNLM"/>
    </source>
</evidence>
<gene>
    <name evidence="4" type="ORF">A2751_02565</name>
</gene>
<dbReference type="InterPro" id="IPR036615">
    <property type="entry name" value="Mur_ligase_C_dom_sf"/>
</dbReference>
<evidence type="ECO:0000313" key="5">
    <source>
        <dbReference type="Proteomes" id="UP000176864"/>
    </source>
</evidence>
<dbReference type="InterPro" id="IPR013221">
    <property type="entry name" value="Mur_ligase_cen"/>
</dbReference>
<feature type="domain" description="Mur ligase C-terminal" evidence="2">
    <location>
        <begin position="313"/>
        <end position="434"/>
    </location>
</feature>
<sequence>MIDFLRQILGQRILNYYHLVCAIIANILYGFPSRKLHVIGVTGTDGKTTTVNMIASILRAAGLPTAHLSTVNAQIGDKVYDTGLHTTTPSPFLLQKLIRRAVNAASFFLVLEVTSHALDQYRTWGIKFETAVITNISHEHLDYHKGLSSYMAAKGRIFKNVEYGILNMDDGSYEYFSKIHPHLTSPLEGEELKREQLLTYGLTANAKVWADNIEESLIATKFRVHPPDSKAGAMAETISIELNLPGKFNVYNALAAISVGVNYNVAPEAIQKGLRGVSRIPGRLEFITPPSVPPHQAYPKSEYAFGGPRQGEGRMRVMVDFAHTPNAIENLMQFLRPKISGKIIHVFGSAGERDVTKRPLMGAASDKYADIIVLTREDNRSEQVQDICVQIAQGITRKQNGKEYFIIPDRREAIRTALRLAQGSDDLIIVTGKGHEQSLNVGGVETPWDDREIVREVASSATSRGGG</sequence>
<feature type="domain" description="Mur ligase central" evidence="3">
    <location>
        <begin position="41"/>
        <end position="259"/>
    </location>
</feature>
<evidence type="ECO:0000259" key="3">
    <source>
        <dbReference type="Pfam" id="PF08245"/>
    </source>
</evidence>
<dbReference type="SUPFAM" id="SSF53623">
    <property type="entry name" value="MurD-like peptide ligases, catalytic domain"/>
    <property type="match status" value="1"/>
</dbReference>
<dbReference type="InterPro" id="IPR004101">
    <property type="entry name" value="Mur_ligase_C"/>
</dbReference>
<dbReference type="Gene3D" id="3.40.1190.10">
    <property type="entry name" value="Mur-like, catalytic domain"/>
    <property type="match status" value="1"/>
</dbReference>
<dbReference type="PANTHER" id="PTHR23135">
    <property type="entry name" value="MUR LIGASE FAMILY MEMBER"/>
    <property type="match status" value="1"/>
</dbReference>
<evidence type="ECO:0000256" key="1">
    <source>
        <dbReference type="SAM" id="Phobius"/>
    </source>
</evidence>
<dbReference type="Pfam" id="PF02875">
    <property type="entry name" value="Mur_ligase_C"/>
    <property type="match status" value="1"/>
</dbReference>
<dbReference type="SUPFAM" id="SSF53244">
    <property type="entry name" value="MurD-like peptide ligases, peptide-binding domain"/>
    <property type="match status" value="1"/>
</dbReference>
<dbReference type="Gene3D" id="3.90.190.20">
    <property type="entry name" value="Mur ligase, C-terminal domain"/>
    <property type="match status" value="1"/>
</dbReference>
<keyword evidence="1" id="KW-0472">Membrane</keyword>
<dbReference type="Pfam" id="PF08245">
    <property type="entry name" value="Mur_ligase_M"/>
    <property type="match status" value="1"/>
</dbReference>
<accession>A0A1F5NK35</accession>
<reference evidence="4 5" key="1">
    <citation type="journal article" date="2016" name="Nat. Commun.">
        <title>Thousands of microbial genomes shed light on interconnected biogeochemical processes in an aquifer system.</title>
        <authorList>
            <person name="Anantharaman K."/>
            <person name="Brown C.T."/>
            <person name="Hug L.A."/>
            <person name="Sharon I."/>
            <person name="Castelle C.J."/>
            <person name="Probst A.J."/>
            <person name="Thomas B.C."/>
            <person name="Singh A."/>
            <person name="Wilkins M.J."/>
            <person name="Karaoz U."/>
            <person name="Brodie E.L."/>
            <person name="Williams K.H."/>
            <person name="Hubbard S.S."/>
            <person name="Banfield J.F."/>
        </authorList>
    </citation>
    <scope>NUCLEOTIDE SEQUENCE [LARGE SCALE GENOMIC DNA]</scope>
</reference>
<keyword evidence="1" id="KW-0812">Transmembrane</keyword>
<dbReference type="STRING" id="1817824.A2751_02565"/>
<feature type="transmembrane region" description="Helical" evidence="1">
    <location>
        <begin position="12"/>
        <end position="31"/>
    </location>
</feature>
<name>A0A1F5NK35_9BACT</name>
<proteinExistence type="predicted"/>
<dbReference type="GO" id="GO:0016881">
    <property type="term" value="F:acid-amino acid ligase activity"/>
    <property type="evidence" value="ECO:0007669"/>
    <property type="project" value="InterPro"/>
</dbReference>
<dbReference type="Proteomes" id="UP000176864">
    <property type="component" value="Unassembled WGS sequence"/>
</dbReference>
<evidence type="ECO:0000259" key="2">
    <source>
        <dbReference type="Pfam" id="PF02875"/>
    </source>
</evidence>
<dbReference type="PANTHER" id="PTHR23135:SF4">
    <property type="entry name" value="UDP-N-ACETYLMURAMOYL-L-ALANYL-D-GLUTAMATE--2,6-DIAMINOPIMELATE LIGASE MURE HOMOLOG, CHLOROPLASTIC"/>
    <property type="match status" value="1"/>
</dbReference>
<organism evidence="4 5">
    <name type="scientific">Candidatus Doudnabacteria bacterium RIFCSPHIGHO2_01_FULL_46_14</name>
    <dbReference type="NCBI Taxonomy" id="1817824"/>
    <lineage>
        <taxon>Bacteria</taxon>
        <taxon>Candidatus Doudnaibacteriota</taxon>
    </lineage>
</organism>